<accession>A0AAE1DUB2</accession>
<dbReference type="EMBL" id="JAWDGP010002464">
    <property type="protein sequence ID" value="KAK3782987.1"/>
    <property type="molecule type" value="Genomic_DNA"/>
</dbReference>
<evidence type="ECO:0000313" key="2">
    <source>
        <dbReference type="Proteomes" id="UP001283361"/>
    </source>
</evidence>
<comment type="caution">
    <text evidence="1">The sequence shown here is derived from an EMBL/GenBank/DDBJ whole genome shotgun (WGS) entry which is preliminary data.</text>
</comment>
<protein>
    <submittedName>
        <fullName evidence="1">Uncharacterized protein</fullName>
    </submittedName>
</protein>
<sequence>MQRHSFLCGWAEFLEPPGWKDREESKSSFKRVRPVASLNCSSNNYWFPCQLTSPEYSIRAVVVAEYSINAVVVAEYSISAVVVAEYSINVLVVAEYSISAVVVAEYSINAVLVAQYSNYVLVVAEYRICALVVAETRRSSLKSAQSLSAGAREEGRRVMLQTCPGVLFDQWEKSNTPINQHAAQFEETSLANSKQQTANSNRER</sequence>
<dbReference type="Proteomes" id="UP001283361">
    <property type="component" value="Unassembled WGS sequence"/>
</dbReference>
<organism evidence="1 2">
    <name type="scientific">Elysia crispata</name>
    <name type="common">lettuce slug</name>
    <dbReference type="NCBI Taxonomy" id="231223"/>
    <lineage>
        <taxon>Eukaryota</taxon>
        <taxon>Metazoa</taxon>
        <taxon>Spiralia</taxon>
        <taxon>Lophotrochozoa</taxon>
        <taxon>Mollusca</taxon>
        <taxon>Gastropoda</taxon>
        <taxon>Heterobranchia</taxon>
        <taxon>Euthyneura</taxon>
        <taxon>Panpulmonata</taxon>
        <taxon>Sacoglossa</taxon>
        <taxon>Placobranchoidea</taxon>
        <taxon>Plakobranchidae</taxon>
        <taxon>Elysia</taxon>
    </lineage>
</organism>
<keyword evidence="2" id="KW-1185">Reference proteome</keyword>
<gene>
    <name evidence="1" type="ORF">RRG08_058046</name>
</gene>
<reference evidence="1" key="1">
    <citation type="journal article" date="2023" name="G3 (Bethesda)">
        <title>A reference genome for the long-term kleptoplast-retaining sea slug Elysia crispata morphotype clarki.</title>
        <authorList>
            <person name="Eastman K.E."/>
            <person name="Pendleton A.L."/>
            <person name="Shaikh M.A."/>
            <person name="Suttiyut T."/>
            <person name="Ogas R."/>
            <person name="Tomko P."/>
            <person name="Gavelis G."/>
            <person name="Widhalm J.R."/>
            <person name="Wisecaver J.H."/>
        </authorList>
    </citation>
    <scope>NUCLEOTIDE SEQUENCE</scope>
    <source>
        <strain evidence="1">ECLA1</strain>
    </source>
</reference>
<name>A0AAE1DUB2_9GAST</name>
<dbReference type="AlphaFoldDB" id="A0AAE1DUB2"/>
<proteinExistence type="predicted"/>
<evidence type="ECO:0000313" key="1">
    <source>
        <dbReference type="EMBL" id="KAK3782987.1"/>
    </source>
</evidence>